<sequence length="144" mass="14569">MSQKHQQTDGAAGSTCPSCAEPLESGDLFCGACGYDLSALTATRQNGPTGTTGAAEGSEGSENSEGSEVEWPVAPEVDSSDVPAPVHLPTDLAGTDSGGTELPDAEPESEPEGLADFDEPSTPSRRAAQLDAAQPDPRTATPTP</sequence>
<dbReference type="InterPro" id="IPR059113">
    <property type="entry name" value="Znf_ribbon"/>
</dbReference>
<keyword evidence="4" id="KW-1185">Reference proteome</keyword>
<name>A0A964UZE7_9ACTN</name>
<feature type="compositionally biased region" description="Low complexity" evidence="1">
    <location>
        <begin position="49"/>
        <end position="66"/>
    </location>
</feature>
<feature type="region of interest" description="Disordered" evidence="1">
    <location>
        <begin position="42"/>
        <end position="144"/>
    </location>
</feature>
<dbReference type="EMBL" id="JAAAHS010000708">
    <property type="protein sequence ID" value="NBE57035.1"/>
    <property type="molecule type" value="Genomic_DNA"/>
</dbReference>
<feature type="compositionally biased region" description="Acidic residues" evidence="1">
    <location>
        <begin position="103"/>
        <end position="119"/>
    </location>
</feature>
<evidence type="ECO:0000313" key="3">
    <source>
        <dbReference type="EMBL" id="NBE57035.1"/>
    </source>
</evidence>
<dbReference type="Proteomes" id="UP000598297">
    <property type="component" value="Unassembled WGS sequence"/>
</dbReference>
<accession>A0A964UZE7</accession>
<gene>
    <name evidence="3" type="ORF">GUY60_37625</name>
</gene>
<feature type="region of interest" description="Disordered" evidence="1">
    <location>
        <begin position="1"/>
        <end position="20"/>
    </location>
</feature>
<reference evidence="3" key="1">
    <citation type="submission" date="2020-01" db="EMBL/GenBank/DDBJ databases">
        <title>Whole-genome analyses of novel actinobacteria.</title>
        <authorList>
            <person name="Sahin N."/>
        </authorList>
    </citation>
    <scope>NUCLEOTIDE SEQUENCE</scope>
    <source>
        <strain evidence="3">YC537</strain>
    </source>
</reference>
<feature type="domain" description="Putative zinc-ribbon" evidence="2">
    <location>
        <begin position="15"/>
        <end position="37"/>
    </location>
</feature>
<dbReference type="RefSeq" id="WP_161705990.1">
    <property type="nucleotide sequence ID" value="NZ_JAAAHS010000708.1"/>
</dbReference>
<evidence type="ECO:0000259" key="2">
    <source>
        <dbReference type="Pfam" id="PF13248"/>
    </source>
</evidence>
<comment type="caution">
    <text evidence="3">The sequence shown here is derived from an EMBL/GenBank/DDBJ whole genome shotgun (WGS) entry which is preliminary data.</text>
</comment>
<evidence type="ECO:0000256" key="1">
    <source>
        <dbReference type="SAM" id="MobiDB-lite"/>
    </source>
</evidence>
<evidence type="ECO:0000313" key="4">
    <source>
        <dbReference type="Proteomes" id="UP000598297"/>
    </source>
</evidence>
<dbReference type="AlphaFoldDB" id="A0A964UZE7"/>
<organism evidence="3 4">
    <name type="scientific">Streptomyces boluensis</name>
    <dbReference type="NCBI Taxonomy" id="1775135"/>
    <lineage>
        <taxon>Bacteria</taxon>
        <taxon>Bacillati</taxon>
        <taxon>Actinomycetota</taxon>
        <taxon>Actinomycetes</taxon>
        <taxon>Kitasatosporales</taxon>
        <taxon>Streptomycetaceae</taxon>
        <taxon>Streptomyces</taxon>
    </lineage>
</organism>
<dbReference type="Pfam" id="PF13248">
    <property type="entry name" value="Zn_ribbon_3"/>
    <property type="match status" value="1"/>
</dbReference>
<proteinExistence type="predicted"/>
<protein>
    <submittedName>
        <fullName evidence="3">Serine/threonine-protein phosphatase</fullName>
    </submittedName>
</protein>
<dbReference type="OrthoDB" id="4328513at2"/>
<feature type="non-terminal residue" evidence="3">
    <location>
        <position position="144"/>
    </location>
</feature>